<feature type="compositionally biased region" description="Basic and acidic residues" evidence="1">
    <location>
        <begin position="139"/>
        <end position="148"/>
    </location>
</feature>
<dbReference type="Proteomes" id="UP000774617">
    <property type="component" value="Unassembled WGS sequence"/>
</dbReference>
<protein>
    <submittedName>
        <fullName evidence="2">Uncharacterized protein</fullName>
    </submittedName>
</protein>
<sequence length="202" mass="22655">MDVGSRSLLTASLGWAPTHSRSYQTVLSYHGNSHVLTCLTRPDGLTRHDWIRNNRLAICAFVSRTGLLSALLEQTGKKNRMQPSFSQTASSWPLMHSNNRRPCARRTSRCVQRACLVTRLHSASANQAPRIRRKAASRRAPEKDHDLPDTALAPTRRHLPPAIQDHVDRGNQIKHQPSVESPLELESTRRPDPGFSHGHACR</sequence>
<evidence type="ECO:0000313" key="3">
    <source>
        <dbReference type="Proteomes" id="UP000774617"/>
    </source>
</evidence>
<feature type="region of interest" description="Disordered" evidence="1">
    <location>
        <begin position="79"/>
        <end position="100"/>
    </location>
</feature>
<proteinExistence type="predicted"/>
<feature type="region of interest" description="Disordered" evidence="1">
    <location>
        <begin position="174"/>
        <end position="202"/>
    </location>
</feature>
<keyword evidence="3" id="KW-1185">Reference proteome</keyword>
<feature type="compositionally biased region" description="Polar residues" evidence="1">
    <location>
        <begin position="81"/>
        <end position="91"/>
    </location>
</feature>
<dbReference type="EMBL" id="JAGTJR010000014">
    <property type="protein sequence ID" value="KAH7049237.1"/>
    <property type="molecule type" value="Genomic_DNA"/>
</dbReference>
<gene>
    <name evidence="2" type="ORF">B0J12DRAFT_98808</name>
</gene>
<name>A0ABQ8GCI1_9PEZI</name>
<comment type="caution">
    <text evidence="2">The sequence shown here is derived from an EMBL/GenBank/DDBJ whole genome shotgun (WGS) entry which is preliminary data.</text>
</comment>
<feature type="region of interest" description="Disordered" evidence="1">
    <location>
        <begin position="126"/>
        <end position="158"/>
    </location>
</feature>
<organism evidence="2 3">
    <name type="scientific">Macrophomina phaseolina</name>
    <dbReference type="NCBI Taxonomy" id="35725"/>
    <lineage>
        <taxon>Eukaryota</taxon>
        <taxon>Fungi</taxon>
        <taxon>Dikarya</taxon>
        <taxon>Ascomycota</taxon>
        <taxon>Pezizomycotina</taxon>
        <taxon>Dothideomycetes</taxon>
        <taxon>Dothideomycetes incertae sedis</taxon>
        <taxon>Botryosphaeriales</taxon>
        <taxon>Botryosphaeriaceae</taxon>
        <taxon>Macrophomina</taxon>
    </lineage>
</organism>
<evidence type="ECO:0000256" key="1">
    <source>
        <dbReference type="SAM" id="MobiDB-lite"/>
    </source>
</evidence>
<accession>A0ABQ8GCI1</accession>
<evidence type="ECO:0000313" key="2">
    <source>
        <dbReference type="EMBL" id="KAH7049237.1"/>
    </source>
</evidence>
<reference evidence="2 3" key="1">
    <citation type="journal article" date="2021" name="Nat. Commun.">
        <title>Genetic determinants of endophytism in the Arabidopsis root mycobiome.</title>
        <authorList>
            <person name="Mesny F."/>
            <person name="Miyauchi S."/>
            <person name="Thiergart T."/>
            <person name="Pickel B."/>
            <person name="Atanasova L."/>
            <person name="Karlsson M."/>
            <person name="Huettel B."/>
            <person name="Barry K.W."/>
            <person name="Haridas S."/>
            <person name="Chen C."/>
            <person name="Bauer D."/>
            <person name="Andreopoulos W."/>
            <person name="Pangilinan J."/>
            <person name="LaButti K."/>
            <person name="Riley R."/>
            <person name="Lipzen A."/>
            <person name="Clum A."/>
            <person name="Drula E."/>
            <person name="Henrissat B."/>
            <person name="Kohler A."/>
            <person name="Grigoriev I.V."/>
            <person name="Martin F.M."/>
            <person name="Hacquard S."/>
        </authorList>
    </citation>
    <scope>NUCLEOTIDE SEQUENCE [LARGE SCALE GENOMIC DNA]</scope>
    <source>
        <strain evidence="2 3">MPI-SDFR-AT-0080</strain>
    </source>
</reference>